<gene>
    <name evidence="2" type="ORF">PT974_06981</name>
</gene>
<protein>
    <submittedName>
        <fullName evidence="2">Uncharacterized protein</fullName>
    </submittedName>
</protein>
<name>A0ABR0SN17_9HYPO</name>
<reference evidence="2 3" key="1">
    <citation type="submission" date="2024-01" db="EMBL/GenBank/DDBJ databases">
        <title>Complete genome of Cladobotryum mycophilum ATHUM6906.</title>
        <authorList>
            <person name="Christinaki A.C."/>
            <person name="Myridakis A.I."/>
            <person name="Kouvelis V.N."/>
        </authorList>
    </citation>
    <scope>NUCLEOTIDE SEQUENCE [LARGE SCALE GENOMIC DNA]</scope>
    <source>
        <strain evidence="2 3">ATHUM6906</strain>
    </source>
</reference>
<evidence type="ECO:0000256" key="1">
    <source>
        <dbReference type="SAM" id="MobiDB-lite"/>
    </source>
</evidence>
<feature type="region of interest" description="Disordered" evidence="1">
    <location>
        <begin position="1"/>
        <end position="65"/>
    </location>
</feature>
<dbReference type="EMBL" id="JAVFKD010000012">
    <property type="protein sequence ID" value="KAK5993547.1"/>
    <property type="molecule type" value="Genomic_DNA"/>
</dbReference>
<proteinExistence type="predicted"/>
<sequence>MYLSEYPDSRRASAQRRYRKQKRRISQSDAVFDAGVGPSSSKSAYPPIKSEPMPDDDSNNLDGFDSFDELLNGPSNTAPFGFTDMLLNRSMDMPSNQNANSIPDTSALDIFLNQLPAAEPSMTTMAFNNSGLNYLCLPPLRSQHTADTLPNTHNQFYNKVSRMSEEMSKLYEFGVEMQLMLSDTELSHALNTIKGRFQKSIICAANSPTRSNYNS</sequence>
<feature type="compositionally biased region" description="Basic residues" evidence="1">
    <location>
        <begin position="13"/>
        <end position="25"/>
    </location>
</feature>
<accession>A0ABR0SN17</accession>
<dbReference type="Proteomes" id="UP001338125">
    <property type="component" value="Unassembled WGS sequence"/>
</dbReference>
<keyword evidence="3" id="KW-1185">Reference proteome</keyword>
<evidence type="ECO:0000313" key="3">
    <source>
        <dbReference type="Proteomes" id="UP001338125"/>
    </source>
</evidence>
<comment type="caution">
    <text evidence="2">The sequence shown here is derived from an EMBL/GenBank/DDBJ whole genome shotgun (WGS) entry which is preliminary data.</text>
</comment>
<organism evidence="2 3">
    <name type="scientific">Cladobotryum mycophilum</name>
    <dbReference type="NCBI Taxonomy" id="491253"/>
    <lineage>
        <taxon>Eukaryota</taxon>
        <taxon>Fungi</taxon>
        <taxon>Dikarya</taxon>
        <taxon>Ascomycota</taxon>
        <taxon>Pezizomycotina</taxon>
        <taxon>Sordariomycetes</taxon>
        <taxon>Hypocreomycetidae</taxon>
        <taxon>Hypocreales</taxon>
        <taxon>Hypocreaceae</taxon>
        <taxon>Cladobotryum</taxon>
    </lineage>
</organism>
<evidence type="ECO:0000313" key="2">
    <source>
        <dbReference type="EMBL" id="KAK5993547.1"/>
    </source>
</evidence>